<protein>
    <submittedName>
        <fullName evidence="3">Glycosyltransferase involved in cell wall bisynthesis</fullName>
    </submittedName>
</protein>
<sequence>MKILMINKFLYPNGGSETYMFGLGQYFQSIGHEVQYFGMEHEGRCVGNNMDAYTKDMDFHGGSVFSKITYPFKTIYSKEARKKIRLVLDDYEPDVCHLNNFNYQLTPSIILEIDAWRTETGHKCKIVYTAHDYQLICPNHMLRDLKSGANCEKCIGGRFGNCTKNRCIHGSLLKSVIGSLEAEYWKSNKAYSYIDAIICPSEFMKKKMDTNPLFAGKTIAMHNFLPEEVKTAANKQMPTIEPADYKLPEHTYVLYFGRYSTEKGIGTILNASERLPEITFVFAGKGPLEAAVDSRANAVMVGVVNEINGAGSNVVNLGFKSGDELRQLIKNAAFTIYPSEWYENCPYSVMESIALGTPVMGADIGGIPELINTIEKGSDNATGETFESGDVSALVKKVQSLYNDTGKLKQYRLNCKAGLFDDAAVYAEKLMKIYTR</sequence>
<gene>
    <name evidence="3" type="ORF">SAMN02745229_02913</name>
</gene>
<dbReference type="EMBL" id="FQXK01000026">
    <property type="protein sequence ID" value="SHI32741.1"/>
    <property type="molecule type" value="Genomic_DNA"/>
</dbReference>
<evidence type="ECO:0000313" key="3">
    <source>
        <dbReference type="EMBL" id="SHI32741.1"/>
    </source>
</evidence>
<dbReference type="AlphaFoldDB" id="A0A1M6A8G6"/>
<reference evidence="4" key="1">
    <citation type="submission" date="2016-11" db="EMBL/GenBank/DDBJ databases">
        <authorList>
            <person name="Varghese N."/>
            <person name="Submissions S."/>
        </authorList>
    </citation>
    <scope>NUCLEOTIDE SEQUENCE [LARGE SCALE GENOMIC DNA]</scope>
    <source>
        <strain evidence="4">DSM 3071</strain>
    </source>
</reference>
<feature type="domain" description="Glycosyl transferase family 1" evidence="1">
    <location>
        <begin position="249"/>
        <end position="411"/>
    </location>
</feature>
<dbReference type="Proteomes" id="UP000184278">
    <property type="component" value="Unassembled WGS sequence"/>
</dbReference>
<dbReference type="GO" id="GO:0016757">
    <property type="term" value="F:glycosyltransferase activity"/>
    <property type="evidence" value="ECO:0007669"/>
    <property type="project" value="InterPro"/>
</dbReference>
<name>A0A1M6A8G6_BUTFI</name>
<proteinExistence type="predicted"/>
<dbReference type="Gene3D" id="3.40.50.2000">
    <property type="entry name" value="Glycogen Phosphorylase B"/>
    <property type="match status" value="2"/>
</dbReference>
<evidence type="ECO:0000313" key="4">
    <source>
        <dbReference type="Proteomes" id="UP000184278"/>
    </source>
</evidence>
<dbReference type="InterPro" id="IPR050194">
    <property type="entry name" value="Glycosyltransferase_grp1"/>
</dbReference>
<dbReference type="STRING" id="1121131.SAMN02745229_02913"/>
<dbReference type="GeneID" id="89511313"/>
<dbReference type="Pfam" id="PF00534">
    <property type="entry name" value="Glycos_transf_1"/>
    <property type="match status" value="1"/>
</dbReference>
<evidence type="ECO:0000259" key="1">
    <source>
        <dbReference type="Pfam" id="PF00534"/>
    </source>
</evidence>
<accession>A0A1M6A8G6</accession>
<evidence type="ECO:0000259" key="2">
    <source>
        <dbReference type="Pfam" id="PF13439"/>
    </source>
</evidence>
<organism evidence="3 4">
    <name type="scientific">Butyrivibrio fibrisolvens DSM 3071</name>
    <dbReference type="NCBI Taxonomy" id="1121131"/>
    <lineage>
        <taxon>Bacteria</taxon>
        <taxon>Bacillati</taxon>
        <taxon>Bacillota</taxon>
        <taxon>Clostridia</taxon>
        <taxon>Lachnospirales</taxon>
        <taxon>Lachnospiraceae</taxon>
        <taxon>Butyrivibrio</taxon>
    </lineage>
</organism>
<dbReference type="SUPFAM" id="SSF53756">
    <property type="entry name" value="UDP-Glycosyltransferase/glycogen phosphorylase"/>
    <property type="match status" value="1"/>
</dbReference>
<dbReference type="InterPro" id="IPR001296">
    <property type="entry name" value="Glyco_trans_1"/>
</dbReference>
<dbReference type="PANTHER" id="PTHR45947:SF13">
    <property type="entry name" value="TRANSFERASE"/>
    <property type="match status" value="1"/>
</dbReference>
<dbReference type="InterPro" id="IPR028098">
    <property type="entry name" value="Glyco_trans_4-like_N"/>
</dbReference>
<dbReference type="Pfam" id="PF13439">
    <property type="entry name" value="Glyco_transf_4"/>
    <property type="match status" value="1"/>
</dbReference>
<feature type="domain" description="Glycosyltransferase subfamily 4-like N-terminal" evidence="2">
    <location>
        <begin position="14"/>
        <end position="210"/>
    </location>
</feature>
<keyword evidence="3" id="KW-0808">Transferase</keyword>
<dbReference type="RefSeq" id="WP_073388832.1">
    <property type="nucleotide sequence ID" value="NZ_FQXK01000026.1"/>
</dbReference>
<dbReference type="PANTHER" id="PTHR45947">
    <property type="entry name" value="SULFOQUINOVOSYL TRANSFERASE SQD2"/>
    <property type="match status" value="1"/>
</dbReference>
<dbReference type="OrthoDB" id="9815550at2"/>
<keyword evidence="4" id="KW-1185">Reference proteome</keyword>